<evidence type="ECO:0000256" key="6">
    <source>
        <dbReference type="ARBA" id="ARBA00023065"/>
    </source>
</evidence>
<dbReference type="GO" id="GO:0015774">
    <property type="term" value="P:polysaccharide transport"/>
    <property type="evidence" value="ECO:0007669"/>
    <property type="project" value="TreeGrafter"/>
</dbReference>
<keyword evidence="10" id="KW-0175">Coiled coil</keyword>
<dbReference type="AlphaFoldDB" id="A0AAU7QF58"/>
<evidence type="ECO:0000256" key="8">
    <source>
        <dbReference type="ARBA" id="ARBA00023136"/>
    </source>
</evidence>
<evidence type="ECO:0000256" key="3">
    <source>
        <dbReference type="ARBA" id="ARBA00022448"/>
    </source>
</evidence>
<dbReference type="Pfam" id="PF02264">
    <property type="entry name" value="LamB"/>
    <property type="match status" value="1"/>
</dbReference>
<dbReference type="GO" id="GO:0006811">
    <property type="term" value="P:monoatomic ion transport"/>
    <property type="evidence" value="ECO:0007669"/>
    <property type="project" value="UniProtKB-KW"/>
</dbReference>
<dbReference type="GO" id="GO:0009279">
    <property type="term" value="C:cell outer membrane"/>
    <property type="evidence" value="ECO:0007669"/>
    <property type="project" value="UniProtKB-SubCell"/>
</dbReference>
<dbReference type="GO" id="GO:0015144">
    <property type="term" value="F:carbohydrate transmembrane transporter activity"/>
    <property type="evidence" value="ECO:0007669"/>
    <property type="project" value="TreeGrafter"/>
</dbReference>
<reference evidence="12" key="1">
    <citation type="submission" date="2024-06" db="EMBL/GenBank/DDBJ databases">
        <authorList>
            <person name="Coelho C."/>
            <person name="Bento M."/>
            <person name="Garcia E."/>
            <person name="Camelo A."/>
            <person name="Brandao I."/>
            <person name="Espirito Santo C."/>
            <person name="Trovao J."/>
            <person name="Verissimo A."/>
            <person name="Costa J."/>
            <person name="Tiago I."/>
        </authorList>
    </citation>
    <scope>NUCLEOTIDE SEQUENCE</scope>
    <source>
        <strain evidence="12">KWT182</strain>
    </source>
</reference>
<feature type="coiled-coil region" evidence="10">
    <location>
        <begin position="73"/>
        <end position="100"/>
    </location>
</feature>
<dbReference type="GO" id="GO:0015288">
    <property type="term" value="F:porin activity"/>
    <property type="evidence" value="ECO:0007669"/>
    <property type="project" value="UniProtKB-KW"/>
</dbReference>
<keyword evidence="7" id="KW-0626">Porin</keyword>
<evidence type="ECO:0000256" key="4">
    <source>
        <dbReference type="ARBA" id="ARBA00022452"/>
    </source>
</evidence>
<name>A0AAU7QF58_9GAMM</name>
<sequence length="501" mass="56226">MQVLKTKSNIYFILNKPLTSGRNIVRKKHFSLQIIALFVFSVCYPITSIAAKLTIEERLSLLEKELSDNKIALADNKRELQSTKKELNAYKALMEHKQRDVILSNNAPKGQDHIITEVTRPQPSYLSQQGTQPRQTAAVSEQKSLTLQQLSKYIKDDIGFSYNGYFRTGWATGSHGAPQSYAVGSLGRFGNENDAWFDLQLSQKIYDQDGKTAKAVVMLDGNVSPANSGGWFGSGTNYLQFSDMYLTTNGFLSFAPEADLWVGKHNLPIYEIQMLDWKMHRTEAGSGVGIENWQLGPGKFNVSLTRQDLNDHALDYAATGSTEVVNTNGIDARYKMPVWDKGTLDVFGRYVMANRNDTNRKDEDDGSYYTLKDAWQGGVALRQNFARGGFNEFTLQAADNSIASGYTLLTGANPSYGYNDDYIGQHSYGKAYRLISQGEMYLRPDVIMANALVYAFGNDIYSYDTGAHTDFNNIRAVIRPAYVWSQYNQTGVELGWFDQKK</sequence>
<accession>A0AAU7QF58</accession>
<dbReference type="SUPFAM" id="SSF56935">
    <property type="entry name" value="Porins"/>
    <property type="match status" value="1"/>
</dbReference>
<dbReference type="EMBL" id="CP157947">
    <property type="protein sequence ID" value="XBS71501.1"/>
    <property type="molecule type" value="Genomic_DNA"/>
</dbReference>
<evidence type="ECO:0000256" key="1">
    <source>
        <dbReference type="ARBA" id="ARBA00004571"/>
    </source>
</evidence>
<protein>
    <submittedName>
        <fullName evidence="12">Carbohydrate porin</fullName>
    </submittedName>
</protein>
<keyword evidence="3" id="KW-0813">Transport</keyword>
<keyword evidence="4" id="KW-1134">Transmembrane beta strand</keyword>
<dbReference type="Gene3D" id="2.40.170.10">
    <property type="entry name" value="Porin, LamB type"/>
    <property type="match status" value="1"/>
</dbReference>
<evidence type="ECO:0000256" key="2">
    <source>
        <dbReference type="ARBA" id="ARBA00007055"/>
    </source>
</evidence>
<keyword evidence="5 11" id="KW-0812">Transmembrane</keyword>
<keyword evidence="9" id="KW-0998">Cell outer membrane</keyword>
<evidence type="ECO:0000256" key="9">
    <source>
        <dbReference type="ARBA" id="ARBA00023237"/>
    </source>
</evidence>
<keyword evidence="8 11" id="KW-0472">Membrane</keyword>
<keyword evidence="11" id="KW-1133">Transmembrane helix</keyword>
<dbReference type="InterPro" id="IPR050286">
    <property type="entry name" value="G_neg_Bact_CarbUptk_Porin"/>
</dbReference>
<dbReference type="InterPro" id="IPR036998">
    <property type="entry name" value="Porin_LamB_sf"/>
</dbReference>
<comment type="subcellular location">
    <subcellularLocation>
        <location evidence="1">Cell outer membrane</location>
        <topology evidence="1">Multi-pass membrane protein</topology>
    </subcellularLocation>
</comment>
<dbReference type="PANTHER" id="PTHR38762:SF1">
    <property type="entry name" value="CRYPTIC OUTER MEMBRANE PORIN BGLH-RELATED"/>
    <property type="match status" value="1"/>
</dbReference>
<organism evidence="12">
    <name type="scientific">Acerihabitans sp. KWT182</name>
    <dbReference type="NCBI Taxonomy" id="3157919"/>
    <lineage>
        <taxon>Bacteria</taxon>
        <taxon>Pseudomonadati</taxon>
        <taxon>Pseudomonadota</taxon>
        <taxon>Gammaproteobacteria</taxon>
        <taxon>Enterobacterales</taxon>
        <taxon>Pectobacteriaceae</taxon>
        <taxon>Acerihabitans</taxon>
    </lineage>
</organism>
<dbReference type="InterPro" id="IPR003192">
    <property type="entry name" value="Porin_LamB"/>
</dbReference>
<evidence type="ECO:0000256" key="7">
    <source>
        <dbReference type="ARBA" id="ARBA00023114"/>
    </source>
</evidence>
<dbReference type="GO" id="GO:0046930">
    <property type="term" value="C:pore complex"/>
    <property type="evidence" value="ECO:0007669"/>
    <property type="project" value="UniProtKB-KW"/>
</dbReference>
<evidence type="ECO:0000313" key="12">
    <source>
        <dbReference type="EMBL" id="XBS71501.1"/>
    </source>
</evidence>
<dbReference type="PANTHER" id="PTHR38762">
    <property type="entry name" value="CRYPTIC OUTER MEMBRANE PORIN BGLH-RELATED"/>
    <property type="match status" value="1"/>
</dbReference>
<feature type="transmembrane region" description="Helical" evidence="11">
    <location>
        <begin position="30"/>
        <end position="51"/>
    </location>
</feature>
<gene>
    <name evidence="12" type="ORF">ABK905_11585</name>
</gene>
<proteinExistence type="inferred from homology"/>
<comment type="similarity">
    <text evidence="2">Belongs to the porin LamB (TC 1.B.3) family.</text>
</comment>
<evidence type="ECO:0000256" key="11">
    <source>
        <dbReference type="SAM" id="Phobius"/>
    </source>
</evidence>
<evidence type="ECO:0000256" key="10">
    <source>
        <dbReference type="SAM" id="Coils"/>
    </source>
</evidence>
<evidence type="ECO:0000256" key="5">
    <source>
        <dbReference type="ARBA" id="ARBA00022692"/>
    </source>
</evidence>
<keyword evidence="6" id="KW-0406">Ion transport</keyword>